<dbReference type="EMBL" id="FZTC01000012">
    <property type="protein sequence ID" value="SNU33388.1"/>
    <property type="molecule type" value="Genomic_DNA"/>
</dbReference>
<dbReference type="CDD" id="cd03441">
    <property type="entry name" value="R_hydratase_like"/>
    <property type="match status" value="1"/>
</dbReference>
<sequence length="268" mass="29435">MKRLRYTLADARQWAAFSGDDNPIHFDLAAARAMGDGRLSVHGMRALLDVKRDVQSRLTNPLTGSERYLKCVVRLRRPLWCDSDWLLTPGAAKNRVLSAASVSSSQDDEVCLSCQMSLAAGPESLTGKQPSELAPKTLLALQSHFNSAWPDLAQWQFLDALLFRQLISDPALLRQANIATLLGAGETSLQQIFTRYPVLQTHQEVVFDVHLAGKVTPIWPESLSLWLLPSLVVGQVEQGALVRIAAAAQLDNLIMTNVVTLKVGPMTN</sequence>
<name>A0A285AXM6_9ENTR</name>
<evidence type="ECO:0000313" key="1">
    <source>
        <dbReference type="EMBL" id="SNU33388.1"/>
    </source>
</evidence>
<dbReference type="RefSeq" id="WP_098140291.1">
    <property type="nucleotide sequence ID" value="NZ_CBCSJA010000014.1"/>
</dbReference>
<protein>
    <submittedName>
        <fullName evidence="1">Uncharacterized protein</fullName>
    </submittedName>
</protein>
<dbReference type="Proteomes" id="UP000220639">
    <property type="component" value="Unassembled WGS sequence"/>
</dbReference>
<reference evidence="2" key="1">
    <citation type="submission" date="2017-08" db="EMBL/GenBank/DDBJ databases">
        <authorList>
            <person name="Brisse S."/>
        </authorList>
    </citation>
    <scope>NUCLEOTIDE SEQUENCE [LARGE SCALE GENOMIC DNA]</scope>
    <source>
        <strain evidence="2">06D021</strain>
    </source>
</reference>
<dbReference type="Gene3D" id="3.10.129.10">
    <property type="entry name" value="Hotdog Thioesterase"/>
    <property type="match status" value="1"/>
</dbReference>
<organism evidence="1 2">
    <name type="scientific">Klebsiella grimontii</name>
    <dbReference type="NCBI Taxonomy" id="2058152"/>
    <lineage>
        <taxon>Bacteria</taxon>
        <taxon>Pseudomonadati</taxon>
        <taxon>Pseudomonadota</taxon>
        <taxon>Gammaproteobacteria</taxon>
        <taxon>Enterobacterales</taxon>
        <taxon>Enterobacteriaceae</taxon>
        <taxon>Klebsiella/Raoultella group</taxon>
        <taxon>Klebsiella</taxon>
    </lineage>
</organism>
<proteinExistence type="predicted"/>
<accession>A0A285AXM6</accession>
<dbReference type="InterPro" id="IPR029069">
    <property type="entry name" value="HotDog_dom_sf"/>
</dbReference>
<dbReference type="AlphaFoldDB" id="A0A285AXM6"/>
<evidence type="ECO:0000313" key="2">
    <source>
        <dbReference type="Proteomes" id="UP000220639"/>
    </source>
</evidence>
<dbReference type="SUPFAM" id="SSF54637">
    <property type="entry name" value="Thioesterase/thiol ester dehydrase-isomerase"/>
    <property type="match status" value="1"/>
</dbReference>
<gene>
    <name evidence="1" type="ORF">KOSB73_20173</name>
</gene>